<feature type="binding site" evidence="15">
    <location>
        <position position="187"/>
    </location>
    <ligand>
        <name>a divalent metal cation</name>
        <dbReference type="ChEBI" id="CHEBI:60240"/>
    </ligand>
</feature>
<proteinExistence type="inferred from homology"/>
<dbReference type="InterPro" id="IPR013658">
    <property type="entry name" value="SGL"/>
</dbReference>
<feature type="domain" description="SMP-30/Gluconolactonase/LRE-like region" evidence="16">
    <location>
        <begin position="54"/>
        <end position="297"/>
    </location>
</feature>
<feature type="binding site" evidence="15">
    <location>
        <position position="141"/>
    </location>
    <ligand>
        <name>substrate</name>
    </ligand>
</feature>
<evidence type="ECO:0000313" key="18">
    <source>
        <dbReference type="Proteomes" id="UP000184050"/>
    </source>
</evidence>
<evidence type="ECO:0000256" key="9">
    <source>
        <dbReference type="ARBA" id="ARBA00022490"/>
    </source>
</evidence>
<dbReference type="PRINTS" id="PR01791">
    <property type="entry name" value="REGUCALCIN"/>
</dbReference>
<accession>A0A1M6HEG3</accession>
<name>A0A1M6HEG3_9BACT</name>
<dbReference type="Gene3D" id="2.120.10.30">
    <property type="entry name" value="TolB, C-terminal domain"/>
    <property type="match status" value="1"/>
</dbReference>
<evidence type="ECO:0000256" key="10">
    <source>
        <dbReference type="ARBA" id="ARBA00022723"/>
    </source>
</evidence>
<feature type="active site" description="Proton donor/acceptor" evidence="14">
    <location>
        <position position="237"/>
    </location>
</feature>
<dbReference type="STRING" id="1168035.SAMN05444280_11360"/>
<comment type="catalytic activity">
    <reaction evidence="1">
        <text>D-glucono-1,5-lactone + H2O = D-gluconate + H(+)</text>
        <dbReference type="Rhea" id="RHEA:10440"/>
        <dbReference type="ChEBI" id="CHEBI:15377"/>
        <dbReference type="ChEBI" id="CHEBI:15378"/>
        <dbReference type="ChEBI" id="CHEBI:16217"/>
        <dbReference type="ChEBI" id="CHEBI:18391"/>
        <dbReference type="EC" id="3.1.1.17"/>
    </reaction>
</comment>
<evidence type="ECO:0000256" key="7">
    <source>
        <dbReference type="ARBA" id="ARBA00013227"/>
    </source>
</evidence>
<dbReference type="PANTHER" id="PTHR10907">
    <property type="entry name" value="REGUCALCIN"/>
    <property type="match status" value="1"/>
</dbReference>
<evidence type="ECO:0000256" key="15">
    <source>
        <dbReference type="PIRSR" id="PIRSR605511-2"/>
    </source>
</evidence>
<evidence type="ECO:0000256" key="12">
    <source>
        <dbReference type="ARBA" id="ARBA00022837"/>
    </source>
</evidence>
<dbReference type="GO" id="GO:0030234">
    <property type="term" value="F:enzyme regulator activity"/>
    <property type="evidence" value="ECO:0007669"/>
    <property type="project" value="InterPro"/>
</dbReference>
<comment type="similarity">
    <text evidence="6">Belongs to the SMP-30/CGR1 family.</text>
</comment>
<comment type="cofactor">
    <cofactor evidence="3">
        <name>Mn(2+)</name>
        <dbReference type="ChEBI" id="CHEBI:29035"/>
    </cofactor>
</comment>
<keyword evidence="9" id="KW-0963">Cytoplasm</keyword>
<dbReference type="PRINTS" id="PR01790">
    <property type="entry name" value="SMP30FAMILY"/>
</dbReference>
<dbReference type="SUPFAM" id="SSF63829">
    <property type="entry name" value="Calcium-dependent phosphotriesterase"/>
    <property type="match status" value="1"/>
</dbReference>
<comment type="subcellular location">
    <subcellularLocation>
        <location evidence="5">Cytoplasm</location>
    </subcellularLocation>
</comment>
<evidence type="ECO:0000256" key="14">
    <source>
        <dbReference type="PIRSR" id="PIRSR605511-1"/>
    </source>
</evidence>
<comment type="cofactor">
    <cofactor evidence="2">
        <name>Ca(2+)</name>
        <dbReference type="ChEBI" id="CHEBI:29108"/>
    </cofactor>
</comment>
<reference evidence="17 18" key="1">
    <citation type="submission" date="2016-11" db="EMBL/GenBank/DDBJ databases">
        <authorList>
            <person name="Jaros S."/>
            <person name="Januszkiewicz K."/>
            <person name="Wedrychowicz H."/>
        </authorList>
    </citation>
    <scope>NUCLEOTIDE SEQUENCE [LARGE SCALE GENOMIC DNA]</scope>
    <source>
        <strain evidence="17 18">DSM 27063</strain>
    </source>
</reference>
<evidence type="ECO:0000256" key="6">
    <source>
        <dbReference type="ARBA" id="ARBA00008853"/>
    </source>
</evidence>
<keyword evidence="11" id="KW-0378">Hydrolase</keyword>
<dbReference type="Pfam" id="PF08450">
    <property type="entry name" value="SGL"/>
    <property type="match status" value="1"/>
</dbReference>
<dbReference type="GO" id="GO:0019853">
    <property type="term" value="P:L-ascorbic acid biosynthetic process"/>
    <property type="evidence" value="ECO:0007669"/>
    <property type="project" value="TreeGrafter"/>
</dbReference>
<evidence type="ECO:0000256" key="1">
    <source>
        <dbReference type="ARBA" id="ARBA00001589"/>
    </source>
</evidence>
<sequence>MMGIVIPAKAGIFKNNAVKMKKTLLIFFAAIFLAGCSTQKKNEVELLLDTQSDLGEGAIWNHKTGELLWVNITGKILNFYNPELKNNKEMFTGQMIGTVVPAESGMVMVALENGFYQFDPETGSKNLIANPEEGIEGNRFNDGKCDPAGRFWAGTMNMNGKKEAGTLYRLDPDSTIHPMIENVSISNGIVWSADATKMYYIDTPTQKVMAWDYDNATGEISNPQTAVEVPSEMGAPDGMTIDADGNIWVALWGGSAVGCWNPETGELLRTIDVPAKNVTSCAFGDEDLGTLYITTARQGTSDEELEKFPHAGGLFKTRPGVKGVEAFFFKGEF</sequence>
<gene>
    <name evidence="17" type="ORF">SAMN05444280_11360</name>
</gene>
<dbReference type="Proteomes" id="UP000184050">
    <property type="component" value="Unassembled WGS sequence"/>
</dbReference>
<dbReference type="GO" id="GO:0004341">
    <property type="term" value="F:gluconolactonase activity"/>
    <property type="evidence" value="ECO:0007669"/>
    <property type="project" value="UniProtKB-EC"/>
</dbReference>
<feature type="binding site" evidence="15">
    <location>
        <position position="139"/>
    </location>
    <ligand>
        <name>substrate</name>
    </ligand>
</feature>
<keyword evidence="12" id="KW-0106">Calcium</keyword>
<dbReference type="InterPro" id="IPR011042">
    <property type="entry name" value="6-blade_b-propeller_TolB-like"/>
</dbReference>
<evidence type="ECO:0000256" key="5">
    <source>
        <dbReference type="ARBA" id="ARBA00004496"/>
    </source>
</evidence>
<feature type="binding site" evidence="15">
    <location>
        <position position="56"/>
    </location>
    <ligand>
        <name>a divalent metal cation</name>
        <dbReference type="ChEBI" id="CHEBI:60240"/>
    </ligand>
</feature>
<dbReference type="InterPro" id="IPR008367">
    <property type="entry name" value="Regucalcin"/>
</dbReference>
<evidence type="ECO:0000256" key="4">
    <source>
        <dbReference type="ARBA" id="ARBA00001946"/>
    </source>
</evidence>
<dbReference type="GO" id="GO:0005509">
    <property type="term" value="F:calcium ion binding"/>
    <property type="evidence" value="ECO:0007669"/>
    <property type="project" value="InterPro"/>
</dbReference>
<evidence type="ECO:0000256" key="11">
    <source>
        <dbReference type="ARBA" id="ARBA00022801"/>
    </source>
</evidence>
<evidence type="ECO:0000259" key="16">
    <source>
        <dbReference type="Pfam" id="PF08450"/>
    </source>
</evidence>
<evidence type="ECO:0000313" key="17">
    <source>
        <dbReference type="EMBL" id="SHJ20575.1"/>
    </source>
</evidence>
<evidence type="ECO:0000256" key="13">
    <source>
        <dbReference type="ARBA" id="ARBA00032464"/>
    </source>
</evidence>
<evidence type="ECO:0000256" key="2">
    <source>
        <dbReference type="ARBA" id="ARBA00001913"/>
    </source>
</evidence>
<keyword evidence="18" id="KW-1185">Reference proteome</keyword>
<organism evidence="17 18">
    <name type="scientific">Tangfeifania diversioriginum</name>
    <dbReference type="NCBI Taxonomy" id="1168035"/>
    <lineage>
        <taxon>Bacteria</taxon>
        <taxon>Pseudomonadati</taxon>
        <taxon>Bacteroidota</taxon>
        <taxon>Bacteroidia</taxon>
        <taxon>Marinilabiliales</taxon>
        <taxon>Prolixibacteraceae</taxon>
        <taxon>Tangfeifania</taxon>
    </lineage>
</organism>
<dbReference type="EC" id="3.1.1.17" evidence="7"/>
<dbReference type="GO" id="GO:0005737">
    <property type="term" value="C:cytoplasm"/>
    <property type="evidence" value="ECO:0007669"/>
    <property type="project" value="UniProtKB-SubCell"/>
</dbReference>
<keyword evidence="15" id="KW-0862">Zinc</keyword>
<keyword evidence="10 15" id="KW-0479">Metal-binding</keyword>
<protein>
    <recommendedName>
        <fullName evidence="8">Regucalcin</fullName>
        <ecNumber evidence="7">3.1.1.17</ecNumber>
    </recommendedName>
    <alternativeName>
        <fullName evidence="13">Gluconolactonase</fullName>
    </alternativeName>
</protein>
<evidence type="ECO:0000256" key="3">
    <source>
        <dbReference type="ARBA" id="ARBA00001936"/>
    </source>
</evidence>
<dbReference type="PANTHER" id="PTHR10907:SF47">
    <property type="entry name" value="REGUCALCIN"/>
    <property type="match status" value="1"/>
</dbReference>
<dbReference type="AlphaFoldDB" id="A0A1M6HEG3"/>
<dbReference type="InterPro" id="IPR005511">
    <property type="entry name" value="SMP-30"/>
</dbReference>
<dbReference type="EMBL" id="FQZE01000013">
    <property type="protein sequence ID" value="SHJ20575.1"/>
    <property type="molecule type" value="Genomic_DNA"/>
</dbReference>
<evidence type="ECO:0000256" key="8">
    <source>
        <dbReference type="ARBA" id="ARBA00016808"/>
    </source>
</evidence>
<comment type="cofactor">
    <cofactor evidence="15">
        <name>Zn(2+)</name>
        <dbReference type="ChEBI" id="CHEBI:29105"/>
    </cofactor>
    <text evidence="15">Binds 1 divalent metal cation per subunit.</text>
</comment>
<comment type="cofactor">
    <cofactor evidence="4">
        <name>Mg(2+)</name>
        <dbReference type="ChEBI" id="CHEBI:18420"/>
    </cofactor>
</comment>
<feature type="binding site" evidence="15">
    <location>
        <position position="237"/>
    </location>
    <ligand>
        <name>a divalent metal cation</name>
        <dbReference type="ChEBI" id="CHEBI:60240"/>
    </ligand>
</feature>